<evidence type="ECO:0000313" key="3">
    <source>
        <dbReference type="Proteomes" id="UP000319732"/>
    </source>
</evidence>
<dbReference type="Proteomes" id="UP000319732">
    <property type="component" value="Unassembled WGS sequence"/>
</dbReference>
<reference evidence="2 3" key="1">
    <citation type="submission" date="2019-06" db="EMBL/GenBank/DDBJ databases">
        <title>Whole genome sequence for Cellvibrionaceae sp. R142.</title>
        <authorList>
            <person name="Wang G."/>
        </authorList>
    </citation>
    <scope>NUCLEOTIDE SEQUENCE [LARGE SCALE GENOMIC DNA]</scope>
    <source>
        <strain evidence="2 3">R142</strain>
    </source>
</reference>
<organism evidence="2 3">
    <name type="scientific">Exilibacterium tricleocarpae</name>
    <dbReference type="NCBI Taxonomy" id="2591008"/>
    <lineage>
        <taxon>Bacteria</taxon>
        <taxon>Pseudomonadati</taxon>
        <taxon>Pseudomonadota</taxon>
        <taxon>Gammaproteobacteria</taxon>
        <taxon>Cellvibrionales</taxon>
        <taxon>Cellvibrionaceae</taxon>
        <taxon>Exilibacterium</taxon>
    </lineage>
</organism>
<dbReference type="EMBL" id="VHSG01000033">
    <property type="protein sequence ID" value="TQV67764.1"/>
    <property type="molecule type" value="Genomic_DNA"/>
</dbReference>
<keyword evidence="3" id="KW-1185">Reference proteome</keyword>
<dbReference type="OrthoDB" id="5704675at2"/>
<name>A0A545SS21_9GAMM</name>
<dbReference type="RefSeq" id="WP_142929662.1">
    <property type="nucleotide sequence ID" value="NZ_ML660109.1"/>
</dbReference>
<evidence type="ECO:0000313" key="2">
    <source>
        <dbReference type="EMBL" id="TQV67764.1"/>
    </source>
</evidence>
<evidence type="ECO:0008006" key="4">
    <source>
        <dbReference type="Google" id="ProtNLM"/>
    </source>
</evidence>
<proteinExistence type="predicted"/>
<feature type="region of interest" description="Disordered" evidence="1">
    <location>
        <begin position="1"/>
        <end position="35"/>
    </location>
</feature>
<gene>
    <name evidence="2" type="ORF">FKG94_24860</name>
</gene>
<dbReference type="InterPro" id="IPR058240">
    <property type="entry name" value="rSAM_sf"/>
</dbReference>
<evidence type="ECO:0000256" key="1">
    <source>
        <dbReference type="SAM" id="MobiDB-lite"/>
    </source>
</evidence>
<sequence>MSAAFESHATRAASGSYPSPALLNQSPWPTPRAADSDRSLNIAPLAICINIPLQARGAELPPALAGALGREIASQPHNLRQRPVSQLMWRNPFNDFGLGDLTATMHQLGSHFRLLPGDSHEYCAEVDIFQTTEEQVALLKGLGFNQLLVTLPPAALSSKLDDVAPVLTQRIRALRDYGFASIGIKLVYGFHAQKPHQLRHLIDTIIHLQFERVYLCDALEDYHWDPLATACANSSELQDHFTLLFNALRNNGYRVLGNDCFVLPKDQLAVAQRHYRLRRTLLNYNASNAADLLGLGPGAYGQLGRTYQRNEPDPQTYCHKVGNGESPVIGSYSLDEQGQLLRLVIDQLLCYHRLDITYMESRYKLHLMPLLRQSIRRLASELSSGSHALVQFKDRACMHLPPIGILHLRAICDALVMEGLLDQHKTTSTDTSERYTKQ</sequence>
<accession>A0A545SS21</accession>
<protein>
    <recommendedName>
        <fullName evidence="4">Coproporphyrinogen III oxidase</fullName>
    </recommendedName>
</protein>
<dbReference type="AlphaFoldDB" id="A0A545SS21"/>
<dbReference type="SUPFAM" id="SSF102114">
    <property type="entry name" value="Radical SAM enzymes"/>
    <property type="match status" value="1"/>
</dbReference>
<comment type="caution">
    <text evidence="2">The sequence shown here is derived from an EMBL/GenBank/DDBJ whole genome shotgun (WGS) entry which is preliminary data.</text>
</comment>